<dbReference type="SUPFAM" id="SSF52540">
    <property type="entry name" value="P-loop containing nucleoside triphosphate hydrolases"/>
    <property type="match status" value="2"/>
</dbReference>
<dbReference type="Pfam" id="PF04851">
    <property type="entry name" value="ResIII"/>
    <property type="match status" value="1"/>
</dbReference>
<comment type="caution">
    <text evidence="3">The sequence shown here is derived from an EMBL/GenBank/DDBJ whole genome shotgun (WGS) entry which is preliminary data.</text>
</comment>
<evidence type="ECO:0000256" key="1">
    <source>
        <dbReference type="SAM" id="MobiDB-lite"/>
    </source>
</evidence>
<dbReference type="InterPro" id="IPR014001">
    <property type="entry name" value="Helicase_ATP-bd"/>
</dbReference>
<dbReference type="InterPro" id="IPR029063">
    <property type="entry name" value="SAM-dependent_MTases_sf"/>
</dbReference>
<dbReference type="RefSeq" id="WP_304987203.1">
    <property type="nucleotide sequence ID" value="NZ_BAAACR010000005.1"/>
</dbReference>
<dbReference type="InterPro" id="IPR052933">
    <property type="entry name" value="DNA_Protect_Modify"/>
</dbReference>
<dbReference type="SMART" id="SM00487">
    <property type="entry name" value="DEXDc"/>
    <property type="match status" value="1"/>
</dbReference>
<dbReference type="SUPFAM" id="SSF53335">
    <property type="entry name" value="S-adenosyl-L-methionine-dependent methyltransferases"/>
    <property type="match status" value="1"/>
</dbReference>
<feature type="region of interest" description="Disordered" evidence="1">
    <location>
        <begin position="1806"/>
        <end position="1834"/>
    </location>
</feature>
<accession>A0ABN0SZU0</accession>
<dbReference type="InterPro" id="IPR006935">
    <property type="entry name" value="Helicase/UvrB_N"/>
</dbReference>
<dbReference type="PANTHER" id="PTHR41313">
    <property type="entry name" value="ADENINE-SPECIFIC METHYLTRANSFERASE"/>
    <property type="match status" value="1"/>
</dbReference>
<proteinExistence type="predicted"/>
<dbReference type="Proteomes" id="UP001500399">
    <property type="component" value="Unassembled WGS sequence"/>
</dbReference>
<organism evidence="3 4">
    <name type="scientific">Selenomonas dianae</name>
    <dbReference type="NCBI Taxonomy" id="135079"/>
    <lineage>
        <taxon>Bacteria</taxon>
        <taxon>Bacillati</taxon>
        <taxon>Bacillota</taxon>
        <taxon>Negativicutes</taxon>
        <taxon>Selenomonadales</taxon>
        <taxon>Selenomonadaceae</taxon>
        <taxon>Selenomonas</taxon>
    </lineage>
</organism>
<dbReference type="Gene3D" id="3.40.50.150">
    <property type="entry name" value="Vaccinia Virus protein VP39"/>
    <property type="match status" value="1"/>
</dbReference>
<keyword evidence="4" id="KW-1185">Reference proteome</keyword>
<dbReference type="EMBL" id="BAAACR010000005">
    <property type="protein sequence ID" value="GAA0207818.1"/>
    <property type="molecule type" value="Genomic_DNA"/>
</dbReference>
<sequence length="1834" mass="207354">MSTTSGKRAVFQRNLAAILALKNMEREGRAASPEEQRLLQSYSGFGGLSEAFDPANKAWANEYDVLQKYLTNEEYRSARSSILDAYYTPPEIAEAIYEGLRHIGFTHGNILEPSCGAGRFFSAMPDDIRSESNICGVELDSLSARIVAAAHPDVNVASQGFETTRFADGSFDLAVGNVPFGDTPITGDPKYGGAALLPHDYFLMKMIDEVRSGGLVAAITSSGTMDKLSERTRAELAERADLVTAMRLPSTTFEGAGAFVTSDILIFRKKGGERTPIETHTRVVNDAYWWKSSRQVERLKGTPLETRHAVNEYFSQHYQDHVLGTWEERNGRYGTELSVVSGTDNLKEKIVDVFKEIPQNSVYLPSETALPLPVQAKVPDARAMGFYITAGELVFIDTQGAESTPELDEKTRARVISAVHLRDAGHNVLEVQQRDGSNEELRQAQKALNDLYESHVKSYGHIAGDRTLANVFYADPGYNFIRAYEIKDAKGNFVAKADIFTERTILPEARPEHADTPEDALVISIQQKGEVDLAYMSELCGIPVREIPDELEFTHLYFDDRTKTYIQADEYLSGNIRTKIDDIDELTAQIRGERDSYLAQTYYPEQHAELVEGFPKTLPEPQNEMEEGLRDLLQQFSQLGRSRLHSDFRAYVESIDQTKYPEWRTSVSRYMLYAMHKADGNYGRYSDWIPDSLATDCALGFQLLRRDSNFFSQRSNWRFGDLIHAFDLYQAQHPEQSSGANRRTFMEDLHDPVRRLSMLHMIDTAQQYLVSCESKGEKPQHTELVELYEQAASEHNIRMAAHHDEQTELWDMRLERAQKNRDALMTVLPQDVEIGEISVGLGTSWLKPAYVEQFIQSIGLREVHVDYVEETSSWKVTKTERLSYELSAETQYSAGGKTAYDLIEQCLNQRNAQVRVPIAEGSDQTVVDPELTTQAQMKQQELRDKFRSWLLSDPTRVKEIQEYYNRRFNSVRLREFDGSKLTFPGMTNTISLKPHQKDAIAHSLFGGNTLFAHCVGAGKTFEMIASIMESKRMGLSHKALMVVPNHLTAQTGEEFQRLYPRAKILVAQKKDFEKKNRQEFISRIATQNWDAVIIGASSFEKIKLSAERETAMRQRAIDELEDKLFSLRANGAHAKDFSVRNITKLITNQKNRLKKLEQSNRKGMDDVITFEELGVDKLVIDEAHEFKNLEVMTRHARVAGVGTTDHVQKTWDLYMKTQYINEITQGRGLIFATGTPISNAMTEIYTMQRYLAPDRLKELGLESFDAWAAAFTDITVSMELKPEGRGYQLKERFSNFRNLPELMTSFKSFADVRTADMLGKDVIVPTADIIVDKAPASEEQKEIISDLVTRADDIRRKTPQDVLRVDGTMTKDSMLLITHAGRALSLDPRLVVPEAADAPDSKVNRCVKNLLETYRATSSERGTQILFCDESTSTGAGKGGFNVYDDIREKLIQSGIPREEIAVVQEVSDKDKQKLFDKVRSGEVRVLIGSTGTLGVGTNVQDRLAALHDLSVPWRPADLEQRMGRIVRPGNRYDKVKIFRYVTEGTFDAYLWQTVENKQKQIAQVMTSRSPLRTLQDMDETVLSYAELKAVATGNPFLREKMELENRLGRIQIAKIDYESTRQKLQKFTVIDGPARIKEQDAKIAGLMDDKLRMDSACLQNEQGEELFQMTLCGKLVTDRSKAADILHKAAKGGFSATKDFSGEYRGLKLQIRIDPIAMQPYIILTGKRSHRIGFSDKPEVTVRRISSLYDGIVKELCQVQEERARIAADVKDAEEEIKKPFPHAAEEAEKKARLIEITKQMEVSSEESIAARGARRTQPIDREEGQTHTVHAR</sequence>
<dbReference type="Pfam" id="PF00271">
    <property type="entry name" value="Helicase_C"/>
    <property type="match status" value="1"/>
</dbReference>
<name>A0ABN0SZU0_9FIRM</name>
<dbReference type="SMART" id="SM00490">
    <property type="entry name" value="HELICc"/>
    <property type="match status" value="1"/>
</dbReference>
<evidence type="ECO:0000313" key="4">
    <source>
        <dbReference type="Proteomes" id="UP001500399"/>
    </source>
</evidence>
<gene>
    <name evidence="3" type="ORF">GCM10008919_08830</name>
</gene>
<dbReference type="PRINTS" id="PR00507">
    <property type="entry name" value="N12N6MTFRASE"/>
</dbReference>
<dbReference type="InterPro" id="IPR001650">
    <property type="entry name" value="Helicase_C-like"/>
</dbReference>
<dbReference type="InterPro" id="IPR027417">
    <property type="entry name" value="P-loop_NTPase"/>
</dbReference>
<reference evidence="3 4" key="1">
    <citation type="journal article" date="2019" name="Int. J. Syst. Evol. Microbiol.">
        <title>The Global Catalogue of Microorganisms (GCM) 10K type strain sequencing project: providing services to taxonomists for standard genome sequencing and annotation.</title>
        <authorList>
            <consortium name="The Broad Institute Genomics Platform"/>
            <consortium name="The Broad Institute Genome Sequencing Center for Infectious Disease"/>
            <person name="Wu L."/>
            <person name="Ma J."/>
        </authorList>
    </citation>
    <scope>NUCLEOTIDE SEQUENCE [LARGE SCALE GENOMIC DNA]</scope>
    <source>
        <strain evidence="3 4">JCM 8542</strain>
    </source>
</reference>
<dbReference type="PROSITE" id="PS51194">
    <property type="entry name" value="HELICASE_CTER"/>
    <property type="match status" value="1"/>
</dbReference>
<evidence type="ECO:0000313" key="3">
    <source>
        <dbReference type="EMBL" id="GAA0207818.1"/>
    </source>
</evidence>
<dbReference type="PANTHER" id="PTHR41313:SF1">
    <property type="entry name" value="DNA METHYLASE ADENINE-SPECIFIC DOMAIN-CONTAINING PROTEIN"/>
    <property type="match status" value="1"/>
</dbReference>
<protein>
    <recommendedName>
        <fullName evidence="2">Helicase C-terminal domain-containing protein</fullName>
    </recommendedName>
</protein>
<dbReference type="Gene3D" id="3.40.50.300">
    <property type="entry name" value="P-loop containing nucleotide triphosphate hydrolases"/>
    <property type="match status" value="2"/>
</dbReference>
<evidence type="ECO:0000259" key="2">
    <source>
        <dbReference type="PROSITE" id="PS51194"/>
    </source>
</evidence>
<feature type="domain" description="Helicase C-terminal" evidence="2">
    <location>
        <begin position="1409"/>
        <end position="1573"/>
    </location>
</feature>